<evidence type="ECO:0000256" key="1">
    <source>
        <dbReference type="ARBA" id="ARBA00005187"/>
    </source>
</evidence>
<dbReference type="AlphaFoldDB" id="A0A7S9RR41"/>
<dbReference type="InterPro" id="IPR051786">
    <property type="entry name" value="ASN_synthetase/amidase"/>
</dbReference>
<dbReference type="Gene3D" id="3.40.50.620">
    <property type="entry name" value="HUPs"/>
    <property type="match status" value="1"/>
</dbReference>
<dbReference type="GO" id="GO:0004066">
    <property type="term" value="F:asparagine synthase (glutamine-hydrolyzing) activity"/>
    <property type="evidence" value="ECO:0007669"/>
    <property type="project" value="UniProtKB-EC"/>
</dbReference>
<evidence type="ECO:0000256" key="3">
    <source>
        <dbReference type="ARBA" id="ARBA00048741"/>
    </source>
</evidence>
<evidence type="ECO:0000259" key="4">
    <source>
        <dbReference type="Pfam" id="PF00733"/>
    </source>
</evidence>
<dbReference type="RefSeq" id="WP_107857022.1">
    <property type="nucleotide sequence ID" value="NZ_CP060705.1"/>
</dbReference>
<reference evidence="5 6" key="1">
    <citation type="journal article" date="2018" name="Emerg. Microbes Infect.">
        <title>Genomic analysis of oral Campylobacter concisus strains identified a potential bacterial molecular marker associated with active Crohn's disease.</title>
        <authorList>
            <person name="Liu F."/>
            <person name="Ma R."/>
            <person name="Tay C.Y.A."/>
            <person name="Octavia S."/>
            <person name="Lan R."/>
            <person name="Chung H.K.L."/>
            <person name="Riordan S.M."/>
            <person name="Grimm M.C."/>
            <person name="Leong R.W."/>
            <person name="Tanaka M.M."/>
            <person name="Connor S."/>
            <person name="Zhang L."/>
        </authorList>
    </citation>
    <scope>NUCLEOTIDE SEQUENCE [LARGE SCALE GENOMIC DNA]</scope>
    <source>
        <strain evidence="5 6">P13UCO-S1</strain>
    </source>
</reference>
<accession>A0A7S9RR41</accession>
<proteinExistence type="predicted"/>
<comment type="pathway">
    <text evidence="1">Amino-acid biosynthesis; L-asparagine biosynthesis; L-asparagine from L-aspartate (L-Gln route): step 1/1.</text>
</comment>
<dbReference type="InterPro" id="IPR029055">
    <property type="entry name" value="Ntn_hydrolases_N"/>
</dbReference>
<comment type="catalytic activity">
    <reaction evidence="3">
        <text>L-aspartate + L-glutamine + ATP + H2O = L-asparagine + L-glutamate + AMP + diphosphate + H(+)</text>
        <dbReference type="Rhea" id="RHEA:12228"/>
        <dbReference type="ChEBI" id="CHEBI:15377"/>
        <dbReference type="ChEBI" id="CHEBI:15378"/>
        <dbReference type="ChEBI" id="CHEBI:29985"/>
        <dbReference type="ChEBI" id="CHEBI:29991"/>
        <dbReference type="ChEBI" id="CHEBI:30616"/>
        <dbReference type="ChEBI" id="CHEBI:33019"/>
        <dbReference type="ChEBI" id="CHEBI:58048"/>
        <dbReference type="ChEBI" id="CHEBI:58359"/>
        <dbReference type="ChEBI" id="CHEBI:456215"/>
        <dbReference type="EC" id="6.3.5.4"/>
    </reaction>
</comment>
<dbReference type="Gene3D" id="3.60.20.10">
    <property type="entry name" value="Glutamine Phosphoribosylpyrophosphate, subunit 1, domain 1"/>
    <property type="match status" value="1"/>
</dbReference>
<sequence>MVVIDIKQDQFWNKFEKDEMSIYLKGHIYSHSIDELTELLYSVEDESSIAELSHSIDGHFAIAVQKNDLSFILVDKIRSTPLFFYKFDKNFYISNNPQNIINQNDSKASVDTTLLLEASMSGYTIGNKTFYKGLYALKAGELVVFKNDDFKYMQYYKYFGEIEKKDYKSYQEELFDVTLKIFRKMLKNIGNRQIVVPLSAGNDSRLVVSALKYLSAKNVKCFSYGTQDNSEAKVAKIVAEKLGYEWIFIPLTHCTEKHYYSSSDYAEYLKYSESFASVPYIQGLSALKYLKDIGYVDSDAIFINGNSGDFISGAHISKMMESGKNLTSYEDRKENILNNLINKHFSLWGYLKTEKNISLIKKKLWDEIVLACGDLRSDSSQDHLFYEYSEFIDRQTKYVISGQRIYEYYGHEWRMPLWDDEYLFFWQKVPAEFKDEQNLYVSMLKDKNMCNVWGDDIPVNKKSIVPSWIIPLRFIFKIPFVFFGKNAKKYWRNFEISFFYYWMDVTHMMDTVKYTRAMKDIFKKPRSHVSWQTEDYLSRFRK</sequence>
<dbReference type="InterPro" id="IPR001962">
    <property type="entry name" value="Asn_synthase"/>
</dbReference>
<evidence type="ECO:0000313" key="5">
    <source>
        <dbReference type="EMBL" id="QPH96117.1"/>
    </source>
</evidence>
<gene>
    <name evidence="5" type="ORF">CVT08_02160</name>
</gene>
<dbReference type="EC" id="6.3.5.4" evidence="2"/>
<dbReference type="Pfam" id="PF00733">
    <property type="entry name" value="Asn_synthase"/>
    <property type="match status" value="1"/>
</dbReference>
<dbReference type="EMBL" id="CP060705">
    <property type="protein sequence ID" value="QPH96117.1"/>
    <property type="molecule type" value="Genomic_DNA"/>
</dbReference>
<dbReference type="SUPFAM" id="SSF56235">
    <property type="entry name" value="N-terminal nucleophile aminohydrolases (Ntn hydrolases)"/>
    <property type="match status" value="1"/>
</dbReference>
<name>A0A7S9RR41_9BACT</name>
<dbReference type="PANTHER" id="PTHR43284:SF1">
    <property type="entry name" value="ASPARAGINE SYNTHETASE"/>
    <property type="match status" value="1"/>
</dbReference>
<dbReference type="Proteomes" id="UP000594707">
    <property type="component" value="Chromosome"/>
</dbReference>
<organism evidence="5 6">
    <name type="scientific">Campylobacter concisus</name>
    <dbReference type="NCBI Taxonomy" id="199"/>
    <lineage>
        <taxon>Bacteria</taxon>
        <taxon>Pseudomonadati</taxon>
        <taxon>Campylobacterota</taxon>
        <taxon>Epsilonproteobacteria</taxon>
        <taxon>Campylobacterales</taxon>
        <taxon>Campylobacteraceae</taxon>
        <taxon>Campylobacter</taxon>
    </lineage>
</organism>
<dbReference type="PANTHER" id="PTHR43284">
    <property type="entry name" value="ASPARAGINE SYNTHETASE (GLUTAMINE-HYDROLYZING)"/>
    <property type="match status" value="1"/>
</dbReference>
<protein>
    <recommendedName>
        <fullName evidence="2">asparagine synthase (glutamine-hydrolyzing)</fullName>
        <ecNumber evidence="2">6.3.5.4</ecNumber>
    </recommendedName>
</protein>
<dbReference type="GO" id="GO:0006529">
    <property type="term" value="P:asparagine biosynthetic process"/>
    <property type="evidence" value="ECO:0007669"/>
    <property type="project" value="InterPro"/>
</dbReference>
<dbReference type="SUPFAM" id="SSF52402">
    <property type="entry name" value="Adenine nucleotide alpha hydrolases-like"/>
    <property type="match status" value="1"/>
</dbReference>
<feature type="domain" description="Asparagine synthetase" evidence="4">
    <location>
        <begin position="194"/>
        <end position="436"/>
    </location>
</feature>
<dbReference type="InterPro" id="IPR014729">
    <property type="entry name" value="Rossmann-like_a/b/a_fold"/>
</dbReference>
<evidence type="ECO:0000256" key="2">
    <source>
        <dbReference type="ARBA" id="ARBA00012737"/>
    </source>
</evidence>
<evidence type="ECO:0000313" key="6">
    <source>
        <dbReference type="Proteomes" id="UP000594707"/>
    </source>
</evidence>